<organism evidence="2 3">
    <name type="scientific">Bacillus paranthracis</name>
    <dbReference type="NCBI Taxonomy" id="2026186"/>
    <lineage>
        <taxon>Bacteria</taxon>
        <taxon>Bacillati</taxon>
        <taxon>Bacillota</taxon>
        <taxon>Bacilli</taxon>
        <taxon>Bacillales</taxon>
        <taxon>Bacillaceae</taxon>
        <taxon>Bacillus</taxon>
        <taxon>Bacillus cereus group</taxon>
    </lineage>
</organism>
<comment type="caution">
    <text evidence="2">The sequence shown here is derived from an EMBL/GenBank/DDBJ whole genome shotgun (WGS) entry which is preliminary data.</text>
</comment>
<reference evidence="2 3" key="1">
    <citation type="submission" date="2017-04" db="EMBL/GenBank/DDBJ databases">
        <authorList>
            <person name="Criscuolo A."/>
        </authorList>
    </citation>
    <scope>NUCLEOTIDE SEQUENCE [LARGE SCALE GENOMIC DNA]</scope>
    <source>
        <strain evidence="2">16-00174</strain>
    </source>
</reference>
<dbReference type="Proteomes" id="UP000194422">
    <property type="component" value="Unassembled WGS sequence"/>
</dbReference>
<sequence>MENNVGGIVLEDLKFQQSHDTDKYSNRNFYQFTYKKMLNSLIRMALRNGFSVKTVNPAYTSVIGKLKYSKNFGISVHEAAAFTIARRGLELQEQLPQEIILLLKNQITTKLRILVASMEESKKNTQKVYKKWLQTIQTWKEYHNWKLWSILHKTVYMNNQQFVFKI</sequence>
<dbReference type="NCBIfam" id="TIGR01766">
    <property type="entry name" value="IS200/IS605 family accessory protein TnpB-like domain"/>
    <property type="match status" value="1"/>
</dbReference>
<accession>A0A7D8D7M0</accession>
<name>A0A7D8D7M0_9BACI</name>
<keyword evidence="1" id="KW-0238">DNA-binding</keyword>
<dbReference type="InterPro" id="IPR010095">
    <property type="entry name" value="Cas12f1-like_TNB"/>
</dbReference>
<dbReference type="AlphaFoldDB" id="A0A7D8D7M0"/>
<proteinExistence type="predicted"/>
<evidence type="ECO:0000313" key="3">
    <source>
        <dbReference type="Proteomes" id="UP000194422"/>
    </source>
</evidence>
<dbReference type="EMBL" id="FWYW01000094">
    <property type="protein sequence ID" value="SME43825.1"/>
    <property type="molecule type" value="Genomic_DNA"/>
</dbReference>
<gene>
    <name evidence="2" type="ORF">BACERE00174_05485</name>
</gene>
<evidence type="ECO:0000256" key="1">
    <source>
        <dbReference type="ARBA" id="ARBA00023125"/>
    </source>
</evidence>
<dbReference type="GO" id="GO:0003677">
    <property type="term" value="F:DNA binding"/>
    <property type="evidence" value="ECO:0007669"/>
    <property type="project" value="UniProtKB-KW"/>
</dbReference>
<protein>
    <submittedName>
        <fullName evidence="2">Uncharacterized protein</fullName>
    </submittedName>
</protein>
<evidence type="ECO:0000313" key="2">
    <source>
        <dbReference type="EMBL" id="SME43825.1"/>
    </source>
</evidence>